<evidence type="ECO:0000313" key="2">
    <source>
        <dbReference type="EMBL" id="RAI59690.1"/>
    </source>
</evidence>
<dbReference type="InterPro" id="IPR007410">
    <property type="entry name" value="LpqE-like"/>
</dbReference>
<dbReference type="PANTHER" id="PTHR36302:SF1">
    <property type="entry name" value="COPPER CHAPERONE PCU(A)C"/>
    <property type="match status" value="1"/>
</dbReference>
<comment type="caution">
    <text evidence="2">The sequence shown here is derived from an EMBL/GenBank/DDBJ whole genome shotgun (WGS) entry which is preliminary data.</text>
</comment>
<feature type="signal peptide" evidence="1">
    <location>
        <begin position="1"/>
        <end position="21"/>
    </location>
</feature>
<keyword evidence="3" id="KW-1185">Reference proteome</keyword>
<dbReference type="Gene3D" id="2.60.40.1890">
    <property type="entry name" value="PCu(A)C copper chaperone"/>
    <property type="match status" value="1"/>
</dbReference>
<gene>
    <name evidence="2" type="ORF">DOO78_07595</name>
</gene>
<dbReference type="EMBL" id="QLIX01000004">
    <property type="protein sequence ID" value="RAI59690.1"/>
    <property type="molecule type" value="Genomic_DNA"/>
</dbReference>
<reference evidence="3" key="1">
    <citation type="submission" date="2018-06" db="EMBL/GenBank/DDBJ databases">
        <authorList>
            <person name="Khan S.A."/>
        </authorList>
    </citation>
    <scope>NUCLEOTIDE SEQUENCE [LARGE SCALE GENOMIC DNA]</scope>
    <source>
        <strain evidence="3">DB-1506</strain>
    </source>
</reference>
<dbReference type="InterPro" id="IPR036182">
    <property type="entry name" value="PCuAC_sf"/>
</dbReference>
<dbReference type="Proteomes" id="UP000249065">
    <property type="component" value="Unassembled WGS sequence"/>
</dbReference>
<evidence type="ECO:0000256" key="1">
    <source>
        <dbReference type="SAM" id="SignalP"/>
    </source>
</evidence>
<protein>
    <recommendedName>
        <fullName evidence="4">Copper chaperone PCu(A)C</fullName>
    </recommendedName>
</protein>
<feature type="chain" id="PRO_5016418650" description="Copper chaperone PCu(A)C" evidence="1">
    <location>
        <begin position="22"/>
        <end position="153"/>
    </location>
</feature>
<proteinExistence type="predicted"/>
<organism evidence="2 3">
    <name type="scientific">Roseicella frigidaeris</name>
    <dbReference type="NCBI Taxonomy" id="2230885"/>
    <lineage>
        <taxon>Bacteria</taxon>
        <taxon>Pseudomonadati</taxon>
        <taxon>Pseudomonadota</taxon>
        <taxon>Alphaproteobacteria</taxon>
        <taxon>Acetobacterales</taxon>
        <taxon>Roseomonadaceae</taxon>
        <taxon>Roseicella</taxon>
    </lineage>
</organism>
<dbReference type="AlphaFoldDB" id="A0A327M9T9"/>
<evidence type="ECO:0000313" key="3">
    <source>
        <dbReference type="Proteomes" id="UP000249065"/>
    </source>
</evidence>
<evidence type="ECO:0008006" key="4">
    <source>
        <dbReference type="Google" id="ProtNLM"/>
    </source>
</evidence>
<dbReference type="Pfam" id="PF04314">
    <property type="entry name" value="PCuAC"/>
    <property type="match status" value="1"/>
</dbReference>
<dbReference type="SUPFAM" id="SSF110087">
    <property type="entry name" value="DR1885-like metal-binding protein"/>
    <property type="match status" value="1"/>
</dbReference>
<dbReference type="PANTHER" id="PTHR36302">
    <property type="entry name" value="BLR7088 PROTEIN"/>
    <property type="match status" value="1"/>
</dbReference>
<keyword evidence="1" id="KW-0732">Signal</keyword>
<dbReference type="InterPro" id="IPR058248">
    <property type="entry name" value="Lxx211020-like"/>
</dbReference>
<name>A0A327M9T9_9PROT</name>
<dbReference type="OrthoDB" id="9796962at2"/>
<accession>A0A327M9T9</accession>
<sequence length="153" mass="15791">MRRRRLLAAALLPALPLAARAQQAGDLRIAEPWTRAAGQSGTGAGFLTIANQGGAADRLIGASTPAARVTEIHTHVREGDVLRMRPVAAVEIPAGQTVTLQPGGFHLMLIGLLAPLIQGQTVPVTLRFERAGEVQVTLAVLPAGAGGPKAPAH</sequence>